<evidence type="ECO:0000256" key="3">
    <source>
        <dbReference type="ARBA" id="ARBA00022989"/>
    </source>
</evidence>
<evidence type="ECO:0000313" key="8">
    <source>
        <dbReference type="Proteomes" id="UP000600307"/>
    </source>
</evidence>
<organism evidence="7 8">
    <name type="scientific">Rahnella victoriana</name>
    <dbReference type="NCBI Taxonomy" id="1510570"/>
    <lineage>
        <taxon>Bacteria</taxon>
        <taxon>Pseudomonadati</taxon>
        <taxon>Pseudomonadota</taxon>
        <taxon>Gammaproteobacteria</taxon>
        <taxon>Enterobacterales</taxon>
        <taxon>Yersiniaceae</taxon>
        <taxon>Rahnella</taxon>
    </lineage>
</organism>
<evidence type="ECO:0000256" key="1">
    <source>
        <dbReference type="ARBA" id="ARBA00004141"/>
    </source>
</evidence>
<evidence type="ECO:0000313" key="7">
    <source>
        <dbReference type="EMBL" id="MBF7954797.1"/>
    </source>
</evidence>
<feature type="transmembrane region" description="Helical" evidence="5">
    <location>
        <begin position="37"/>
        <end position="54"/>
    </location>
</feature>
<protein>
    <submittedName>
        <fullName evidence="7">O-antigen ligase family protein</fullName>
    </submittedName>
</protein>
<name>A0ABS0DLM2_9GAMM</name>
<proteinExistence type="predicted"/>
<dbReference type="InterPro" id="IPR007016">
    <property type="entry name" value="O-antigen_ligase-rel_domated"/>
</dbReference>
<reference evidence="7 8" key="1">
    <citation type="submission" date="2020-11" db="EMBL/GenBank/DDBJ databases">
        <title>Taxonomic investigation of Rahnella spp.</title>
        <authorList>
            <person name="Lee S.D."/>
        </authorList>
    </citation>
    <scope>NUCLEOTIDE SEQUENCE [LARGE SCALE GENOMIC DNA]</scope>
    <source>
        <strain evidence="7 8">SAP-10</strain>
    </source>
</reference>
<dbReference type="PANTHER" id="PTHR37422:SF13">
    <property type="entry name" value="LIPOPOLYSACCHARIDE BIOSYNTHESIS PROTEIN PA4999-RELATED"/>
    <property type="match status" value="1"/>
</dbReference>
<keyword evidence="7" id="KW-0436">Ligase</keyword>
<feature type="transmembrane region" description="Helical" evidence="5">
    <location>
        <begin position="66"/>
        <end position="84"/>
    </location>
</feature>
<evidence type="ECO:0000259" key="6">
    <source>
        <dbReference type="Pfam" id="PF04932"/>
    </source>
</evidence>
<gene>
    <name evidence="7" type="ORF">IV431_04395</name>
</gene>
<comment type="subcellular location">
    <subcellularLocation>
        <location evidence="1">Membrane</location>
        <topology evidence="1">Multi-pass membrane protein</topology>
    </subcellularLocation>
</comment>
<keyword evidence="8" id="KW-1185">Reference proteome</keyword>
<feature type="transmembrane region" description="Helical" evidence="5">
    <location>
        <begin position="100"/>
        <end position="117"/>
    </location>
</feature>
<dbReference type="Proteomes" id="UP000600307">
    <property type="component" value="Unassembled WGS sequence"/>
</dbReference>
<feature type="transmembrane region" description="Helical" evidence="5">
    <location>
        <begin position="230"/>
        <end position="247"/>
    </location>
</feature>
<evidence type="ECO:0000256" key="2">
    <source>
        <dbReference type="ARBA" id="ARBA00022692"/>
    </source>
</evidence>
<evidence type="ECO:0000256" key="5">
    <source>
        <dbReference type="SAM" id="Phobius"/>
    </source>
</evidence>
<dbReference type="PANTHER" id="PTHR37422">
    <property type="entry name" value="TEICHURONIC ACID BIOSYNTHESIS PROTEIN TUAE"/>
    <property type="match status" value="1"/>
</dbReference>
<feature type="transmembrane region" description="Helical" evidence="5">
    <location>
        <begin position="186"/>
        <end position="203"/>
    </location>
</feature>
<dbReference type="EMBL" id="JADOBH010000001">
    <property type="protein sequence ID" value="MBF7954797.1"/>
    <property type="molecule type" value="Genomic_DNA"/>
</dbReference>
<keyword evidence="4 5" id="KW-0472">Membrane</keyword>
<feature type="transmembrane region" description="Helical" evidence="5">
    <location>
        <begin position="329"/>
        <end position="348"/>
    </location>
</feature>
<evidence type="ECO:0000256" key="4">
    <source>
        <dbReference type="ARBA" id="ARBA00023136"/>
    </source>
</evidence>
<dbReference type="Pfam" id="PF04932">
    <property type="entry name" value="Wzy_C"/>
    <property type="match status" value="1"/>
</dbReference>
<feature type="domain" description="O-antigen ligase-related" evidence="6">
    <location>
        <begin position="193"/>
        <end position="341"/>
    </location>
</feature>
<comment type="caution">
    <text evidence="7">The sequence shown here is derived from an EMBL/GenBank/DDBJ whole genome shotgun (WGS) entry which is preliminary data.</text>
</comment>
<feature type="transmembrane region" description="Helical" evidence="5">
    <location>
        <begin position="124"/>
        <end position="143"/>
    </location>
</feature>
<dbReference type="InterPro" id="IPR051533">
    <property type="entry name" value="WaaL-like"/>
</dbReference>
<keyword evidence="3 5" id="KW-1133">Transmembrane helix</keyword>
<feature type="transmembrane region" description="Helical" evidence="5">
    <location>
        <begin position="360"/>
        <end position="379"/>
    </location>
</feature>
<dbReference type="GO" id="GO:0016874">
    <property type="term" value="F:ligase activity"/>
    <property type="evidence" value="ECO:0007669"/>
    <property type="project" value="UniProtKB-KW"/>
</dbReference>
<sequence>MIPPVPAVASSTARRYLTRPDNAAAFMLGVSLPVSNALMHLALGSILLCVLWQRDGKNLRRLIRHPLVWLPALMFTLLACSVFLQPQDYGAEMVEKYKKLLYVLPLALFFLNVPAAFNRFVSGFLLANGVILLLSLAAGLLPLSIGHISPLNPTVFKLHITQNFFMALAALLWLSRAFAHRGIRRPGYAVLVVLASYDVLFLVLGRTGYVALVVGTGVWLLLSSGWRQRLAVMACGVCVICVVVLIPNRAAERVVLGVAEIHHCLSLTGGDAYDACKTSMGQRTAFVQKSLRLIKHSPWFGNGAGSFWYGNPDTGYQVNNPHNQYLLEAVQSGLTGLALFLVWMAYCYREAWRQPVAIRNLMIAVLTAYMACHLFNAFLLDSAEGHLFMVMAAVLAGKGMKRRQE</sequence>
<accession>A0ABS0DLM2</accession>
<keyword evidence="2 5" id="KW-0812">Transmembrane</keyword>
<feature type="transmembrane region" description="Helical" evidence="5">
    <location>
        <begin position="155"/>
        <end position="174"/>
    </location>
</feature>